<reference evidence="2 3" key="1">
    <citation type="journal article" date="2019" name="Int. J. Syst. Evol. Microbiol.">
        <title>The Global Catalogue of Microorganisms (GCM) 10K type strain sequencing project: providing services to taxonomists for standard genome sequencing and annotation.</title>
        <authorList>
            <consortium name="The Broad Institute Genomics Platform"/>
            <consortium name="The Broad Institute Genome Sequencing Center for Infectious Disease"/>
            <person name="Wu L."/>
            <person name="Ma J."/>
        </authorList>
    </citation>
    <scope>NUCLEOTIDE SEQUENCE [LARGE SCALE GENOMIC DNA]</scope>
    <source>
        <strain evidence="2 3">JCM 11136</strain>
    </source>
</reference>
<dbReference type="Proteomes" id="UP001501578">
    <property type="component" value="Unassembled WGS sequence"/>
</dbReference>
<dbReference type="SMART" id="SM00530">
    <property type="entry name" value="HTH_XRE"/>
    <property type="match status" value="1"/>
</dbReference>
<dbReference type="Pfam" id="PF13560">
    <property type="entry name" value="HTH_31"/>
    <property type="match status" value="1"/>
</dbReference>
<feature type="domain" description="HTH cro/C1-type" evidence="1">
    <location>
        <begin position="21"/>
        <end position="75"/>
    </location>
</feature>
<sequence length="274" mass="30054">MPPARNLAPNASPLAFFGAELRRYRTQAGLSQEQLASAINYSTSLVGAVELANRTPNRDFAERSDRALNADGNLSRLWPLVHLGSYPTWFRTWVDVEREARTLRTWQPLVVPGLLQTEAYARAVVSRQPGMSADEAEEQIAARLARQEILTREDPVLLWVLLDEGVLSRPIGDRADMHEQLAKLVTMAVLPNITVQVLPMDAGSSCGLAGAFVIASLPGAPDTVYLEAQREGRISDVPDDVVAVANRYTAIQADALPARASIDLIEKVMSEKWT</sequence>
<organism evidence="2 3">
    <name type="scientific">Nonomuraea longicatena</name>
    <dbReference type="NCBI Taxonomy" id="83682"/>
    <lineage>
        <taxon>Bacteria</taxon>
        <taxon>Bacillati</taxon>
        <taxon>Actinomycetota</taxon>
        <taxon>Actinomycetes</taxon>
        <taxon>Streptosporangiales</taxon>
        <taxon>Streptosporangiaceae</taxon>
        <taxon>Nonomuraea</taxon>
    </lineage>
</organism>
<dbReference type="InterPro" id="IPR001387">
    <property type="entry name" value="Cro/C1-type_HTH"/>
</dbReference>
<dbReference type="PROSITE" id="PS50943">
    <property type="entry name" value="HTH_CROC1"/>
    <property type="match status" value="1"/>
</dbReference>
<evidence type="ECO:0000313" key="2">
    <source>
        <dbReference type="EMBL" id="GAA0914705.1"/>
    </source>
</evidence>
<gene>
    <name evidence="2" type="ORF">GCM10009560_08410</name>
</gene>
<dbReference type="RefSeq" id="WP_343948340.1">
    <property type="nucleotide sequence ID" value="NZ_BAAAHQ010000002.1"/>
</dbReference>
<dbReference type="EMBL" id="BAAAHQ010000002">
    <property type="protein sequence ID" value="GAA0914705.1"/>
    <property type="molecule type" value="Genomic_DNA"/>
</dbReference>
<comment type="caution">
    <text evidence="2">The sequence shown here is derived from an EMBL/GenBank/DDBJ whole genome shotgun (WGS) entry which is preliminary data.</text>
</comment>
<dbReference type="InterPro" id="IPR043917">
    <property type="entry name" value="DUF5753"/>
</dbReference>
<keyword evidence="3" id="KW-1185">Reference proteome</keyword>
<dbReference type="InterPro" id="IPR010982">
    <property type="entry name" value="Lambda_DNA-bd_dom_sf"/>
</dbReference>
<protein>
    <submittedName>
        <fullName evidence="2">Helix-turn-helix transcriptional regulator</fullName>
    </submittedName>
</protein>
<evidence type="ECO:0000313" key="3">
    <source>
        <dbReference type="Proteomes" id="UP001501578"/>
    </source>
</evidence>
<name>A0ABN1NRK3_9ACTN</name>
<accession>A0ABN1NRK3</accession>
<dbReference type="Gene3D" id="1.10.260.40">
    <property type="entry name" value="lambda repressor-like DNA-binding domains"/>
    <property type="match status" value="1"/>
</dbReference>
<evidence type="ECO:0000259" key="1">
    <source>
        <dbReference type="PROSITE" id="PS50943"/>
    </source>
</evidence>
<dbReference type="SUPFAM" id="SSF47413">
    <property type="entry name" value="lambda repressor-like DNA-binding domains"/>
    <property type="match status" value="1"/>
</dbReference>
<dbReference type="CDD" id="cd00093">
    <property type="entry name" value="HTH_XRE"/>
    <property type="match status" value="1"/>
</dbReference>
<proteinExistence type="predicted"/>
<dbReference type="Pfam" id="PF19054">
    <property type="entry name" value="DUF5753"/>
    <property type="match status" value="1"/>
</dbReference>